<dbReference type="OrthoDB" id="5089392at2759"/>
<evidence type="ECO:0000313" key="2">
    <source>
        <dbReference type="EMBL" id="CRK24407.1"/>
    </source>
</evidence>
<proteinExistence type="predicted"/>
<evidence type="ECO:0000256" key="1">
    <source>
        <dbReference type="SAM" id="SignalP"/>
    </source>
</evidence>
<name>A0A0G4M6I7_VERLO</name>
<evidence type="ECO:0000313" key="6">
    <source>
        <dbReference type="Proteomes" id="UP000045706"/>
    </source>
</evidence>
<dbReference type="Pfam" id="PF17615">
    <property type="entry name" value="C166"/>
    <property type="match status" value="1"/>
</dbReference>
<evidence type="ECO:0000313" key="3">
    <source>
        <dbReference type="EMBL" id="CRK29884.1"/>
    </source>
</evidence>
<evidence type="ECO:0000313" key="5">
    <source>
        <dbReference type="Proteomes" id="UP000044602"/>
    </source>
</evidence>
<evidence type="ECO:0000313" key="4">
    <source>
        <dbReference type="EMBL" id="KAG7122967.1"/>
    </source>
</evidence>
<dbReference type="AlphaFoldDB" id="A0A0G4M6I7"/>
<reference evidence="4" key="2">
    <citation type="journal article" date="2021" name="Mol. Plant Pathol.">
        <title>A 20-kb lineage-specific genomic region tames virulence in pathogenic amphidiploid Verticillium longisporum.</title>
        <authorList>
            <person name="Harting R."/>
            <person name="Starke J."/>
            <person name="Kusch H."/>
            <person name="Poggeler S."/>
            <person name="Maurus I."/>
            <person name="Schluter R."/>
            <person name="Landesfeind M."/>
            <person name="Bulla I."/>
            <person name="Nowrousian M."/>
            <person name="de Jonge R."/>
            <person name="Stahlhut G."/>
            <person name="Hoff K.J."/>
            <person name="Asshauer K.P."/>
            <person name="Thurmer A."/>
            <person name="Stanke M."/>
            <person name="Daniel R."/>
            <person name="Morgenstern B."/>
            <person name="Thomma B.P.H.J."/>
            <person name="Kronstad J.W."/>
            <person name="Braus-Stromeyer S.A."/>
            <person name="Braus G.H."/>
        </authorList>
    </citation>
    <scope>NUCLEOTIDE SEQUENCE</scope>
    <source>
        <strain evidence="4">Vl32</strain>
    </source>
</reference>
<gene>
    <name evidence="3" type="ORF">BN1708_015706</name>
    <name evidence="2" type="ORF">BN1723_013290</name>
    <name evidence="4" type="ORF">HYQ45_014197</name>
</gene>
<reference evidence="5 6" key="1">
    <citation type="submission" date="2015-05" db="EMBL/GenBank/DDBJ databases">
        <authorList>
            <person name="Fogelqvist Johan"/>
        </authorList>
    </citation>
    <scope>NUCLEOTIDE SEQUENCE [LARGE SCALE GENOMIC DNA]</scope>
    <source>
        <strain evidence="3">VL1</strain>
        <strain evidence="2">VL2</strain>
    </source>
</reference>
<dbReference type="EMBL" id="CVQH01021295">
    <property type="protein sequence ID" value="CRK29884.1"/>
    <property type="molecule type" value="Genomic_DNA"/>
</dbReference>
<keyword evidence="1" id="KW-0732">Signal</keyword>
<dbReference type="Proteomes" id="UP000689129">
    <property type="component" value="Unassembled WGS sequence"/>
</dbReference>
<organism evidence="3 5">
    <name type="scientific">Verticillium longisporum</name>
    <name type="common">Verticillium dahliae var. longisporum</name>
    <dbReference type="NCBI Taxonomy" id="100787"/>
    <lineage>
        <taxon>Eukaryota</taxon>
        <taxon>Fungi</taxon>
        <taxon>Dikarya</taxon>
        <taxon>Ascomycota</taxon>
        <taxon>Pezizomycotina</taxon>
        <taxon>Sordariomycetes</taxon>
        <taxon>Hypocreomycetidae</taxon>
        <taxon>Glomerellales</taxon>
        <taxon>Plectosphaerellaceae</taxon>
        <taxon>Verticillium</taxon>
    </lineage>
</organism>
<dbReference type="EMBL" id="CVQI01016224">
    <property type="protein sequence ID" value="CRK24407.1"/>
    <property type="molecule type" value="Genomic_DNA"/>
</dbReference>
<protein>
    <submittedName>
        <fullName evidence="3">Uncharacterized protein</fullName>
    </submittedName>
</protein>
<accession>A0A0G4M6I7</accession>
<sequence>MQFKALALATTALAGFVHAQEFSANVQFSAGTLASAIDAIADVSKQTNDIAVQINPFNPISLITAVPRVIINFKDITTTVASKILMLRGIRLDEPFPVNGQLQVCGAFRNFVKIHQALLNTIIGRSGFLVRTGFGGPLAGVLRLLEGGVDQLALLIIGFVPTCAAGAEQDRKALDQTFDLTLQRF</sequence>
<feature type="chain" id="PRO_5007404869" evidence="1">
    <location>
        <begin position="20"/>
        <end position="185"/>
    </location>
</feature>
<keyword evidence="5" id="KW-1185">Reference proteome</keyword>
<feature type="signal peptide" evidence="1">
    <location>
        <begin position="1"/>
        <end position="19"/>
    </location>
</feature>
<dbReference type="Proteomes" id="UP000044602">
    <property type="component" value="Unassembled WGS sequence"/>
</dbReference>
<dbReference type="Proteomes" id="UP000045706">
    <property type="component" value="Unassembled WGS sequence"/>
</dbReference>
<dbReference type="EMBL" id="JAEMWZ010000355">
    <property type="protein sequence ID" value="KAG7122967.1"/>
    <property type="molecule type" value="Genomic_DNA"/>
</dbReference>